<evidence type="ECO:0000313" key="2">
    <source>
        <dbReference type="EMBL" id="KNC99414.1"/>
    </source>
</evidence>
<feature type="transmembrane region" description="Helical" evidence="1">
    <location>
        <begin position="114"/>
        <end position="132"/>
    </location>
</feature>
<keyword evidence="1" id="KW-0812">Transmembrane</keyword>
<dbReference type="EMBL" id="KQ257458">
    <property type="protein sequence ID" value="KNC99414.1"/>
    <property type="molecule type" value="Genomic_DNA"/>
</dbReference>
<reference evidence="2 3" key="1">
    <citation type="submission" date="2009-08" db="EMBL/GenBank/DDBJ databases">
        <title>The Genome Sequence of Spizellomyces punctatus strain DAOM BR117.</title>
        <authorList>
            <consortium name="The Broad Institute Genome Sequencing Platform"/>
            <person name="Russ C."/>
            <person name="Cuomo C."/>
            <person name="Shea T."/>
            <person name="Young S.K."/>
            <person name="Zeng Q."/>
            <person name="Koehrsen M."/>
            <person name="Haas B."/>
            <person name="Borodovsky M."/>
            <person name="Guigo R."/>
            <person name="Alvarado L."/>
            <person name="Berlin A."/>
            <person name="Bochicchio J."/>
            <person name="Borenstein D."/>
            <person name="Chapman S."/>
            <person name="Chen Z."/>
            <person name="Engels R."/>
            <person name="Freedman E."/>
            <person name="Gellesch M."/>
            <person name="Goldberg J."/>
            <person name="Griggs A."/>
            <person name="Gujja S."/>
            <person name="Heiman D."/>
            <person name="Hepburn T."/>
            <person name="Howarth C."/>
            <person name="Jen D."/>
            <person name="Larson L."/>
            <person name="Lewis B."/>
            <person name="Mehta T."/>
            <person name="Park D."/>
            <person name="Pearson M."/>
            <person name="Roberts A."/>
            <person name="Saif S."/>
            <person name="Shenoy N."/>
            <person name="Sisk P."/>
            <person name="Stolte C."/>
            <person name="Sykes S."/>
            <person name="Thomson T."/>
            <person name="Walk T."/>
            <person name="White J."/>
            <person name="Yandava C."/>
            <person name="Burger G."/>
            <person name="Gray M.W."/>
            <person name="Holland P.W.H."/>
            <person name="King N."/>
            <person name="Lang F.B.F."/>
            <person name="Roger A.J."/>
            <person name="Ruiz-Trillo I."/>
            <person name="Lander E."/>
            <person name="Nusbaum C."/>
        </authorList>
    </citation>
    <scope>NUCLEOTIDE SEQUENCE [LARGE SCALE GENOMIC DNA]</scope>
    <source>
        <strain evidence="2 3">DAOM BR117</strain>
    </source>
</reference>
<dbReference type="InParanoid" id="A0A0L0HEK7"/>
<evidence type="ECO:0000256" key="1">
    <source>
        <dbReference type="SAM" id="Phobius"/>
    </source>
</evidence>
<feature type="transmembrane region" description="Helical" evidence="1">
    <location>
        <begin position="241"/>
        <end position="265"/>
    </location>
</feature>
<dbReference type="AlphaFoldDB" id="A0A0L0HEK7"/>
<gene>
    <name evidence="2" type="ORF">SPPG_05655</name>
</gene>
<sequence>MASKVEDSWCDWRVQIYHCHYSNLWRIFFCIMSTMCFTVAAIGIYILYRKICVNGGRFFNVIEGWKQPRPFECFILWMTVSCLGHGIYGVLILVDVLKSEANKEFWQSWPWNAAQVAVVLYFFGILHATPALDIKSTASTEPQALPSSRTMSILTTLFTAVPAAVLTLLSVLSGFARDQKWTHAQDALLILTLTVWALVCIATALAVGYSGSRLINLIKSAIPLLPSSSTQIRLTRTARKVYLLTGWIVIKLCIYAAALLLFAGFRERILENAPLSIFLAGCWWLCLPSGLLVVFIVALVVSHQTHRVSDSSSSFKFPFDMQSQPASDPS</sequence>
<feature type="transmembrane region" description="Helical" evidence="1">
    <location>
        <begin position="277"/>
        <end position="301"/>
    </location>
</feature>
<dbReference type="VEuPathDB" id="FungiDB:SPPG_05655"/>
<feature type="transmembrane region" description="Helical" evidence="1">
    <location>
        <begin position="74"/>
        <end position="94"/>
    </location>
</feature>
<keyword evidence="3" id="KW-1185">Reference proteome</keyword>
<dbReference type="RefSeq" id="XP_016607454.1">
    <property type="nucleotide sequence ID" value="XM_016753865.1"/>
</dbReference>
<organism evidence="2 3">
    <name type="scientific">Spizellomyces punctatus (strain DAOM BR117)</name>
    <dbReference type="NCBI Taxonomy" id="645134"/>
    <lineage>
        <taxon>Eukaryota</taxon>
        <taxon>Fungi</taxon>
        <taxon>Fungi incertae sedis</taxon>
        <taxon>Chytridiomycota</taxon>
        <taxon>Chytridiomycota incertae sedis</taxon>
        <taxon>Chytridiomycetes</taxon>
        <taxon>Spizellomycetales</taxon>
        <taxon>Spizellomycetaceae</taxon>
        <taxon>Spizellomyces</taxon>
    </lineage>
</organism>
<dbReference type="OrthoDB" id="2131431at2759"/>
<feature type="transmembrane region" description="Helical" evidence="1">
    <location>
        <begin position="24"/>
        <end position="48"/>
    </location>
</feature>
<name>A0A0L0HEK7_SPIPD</name>
<feature type="transmembrane region" description="Helical" evidence="1">
    <location>
        <begin position="187"/>
        <end position="209"/>
    </location>
</feature>
<keyword evidence="1" id="KW-0472">Membrane</keyword>
<evidence type="ECO:0000313" key="3">
    <source>
        <dbReference type="Proteomes" id="UP000053201"/>
    </source>
</evidence>
<dbReference type="Proteomes" id="UP000053201">
    <property type="component" value="Unassembled WGS sequence"/>
</dbReference>
<keyword evidence="1" id="KW-1133">Transmembrane helix</keyword>
<dbReference type="eggNOG" id="ENOG502SFIC">
    <property type="taxonomic scope" value="Eukaryota"/>
</dbReference>
<protein>
    <submittedName>
        <fullName evidence="2">Uncharacterized protein</fullName>
    </submittedName>
</protein>
<proteinExistence type="predicted"/>
<dbReference type="GeneID" id="27689016"/>
<accession>A0A0L0HEK7</accession>
<dbReference type="OMA" id="ECHCDFR"/>
<feature type="transmembrane region" description="Helical" evidence="1">
    <location>
        <begin position="153"/>
        <end position="175"/>
    </location>
</feature>